<dbReference type="AlphaFoldDB" id="A0A8X6PAJ3"/>
<accession>A0A8X6PAJ3</accession>
<keyword evidence="2" id="KW-1185">Reference proteome</keyword>
<sequence length="71" mass="8005">MVGGFQFLAFPDFQPERAFVVIKTNNVEVSDNLEMALDNVGVGQEGHREWEIDDLPTFDPCEKELLPLAPK</sequence>
<dbReference type="EMBL" id="BMAW01114212">
    <property type="protein sequence ID" value="GFT60739.1"/>
    <property type="molecule type" value="Genomic_DNA"/>
</dbReference>
<organism evidence="1 2">
    <name type="scientific">Nephila pilipes</name>
    <name type="common">Giant wood spider</name>
    <name type="synonym">Nephila maculata</name>
    <dbReference type="NCBI Taxonomy" id="299642"/>
    <lineage>
        <taxon>Eukaryota</taxon>
        <taxon>Metazoa</taxon>
        <taxon>Ecdysozoa</taxon>
        <taxon>Arthropoda</taxon>
        <taxon>Chelicerata</taxon>
        <taxon>Arachnida</taxon>
        <taxon>Araneae</taxon>
        <taxon>Araneomorphae</taxon>
        <taxon>Entelegynae</taxon>
        <taxon>Araneoidea</taxon>
        <taxon>Nephilidae</taxon>
        <taxon>Nephila</taxon>
    </lineage>
</organism>
<proteinExistence type="predicted"/>
<evidence type="ECO:0000313" key="2">
    <source>
        <dbReference type="Proteomes" id="UP000887013"/>
    </source>
</evidence>
<comment type="caution">
    <text evidence="1">The sequence shown here is derived from an EMBL/GenBank/DDBJ whole genome shotgun (WGS) entry which is preliminary data.</text>
</comment>
<name>A0A8X6PAJ3_NEPPI</name>
<dbReference type="Proteomes" id="UP000887013">
    <property type="component" value="Unassembled WGS sequence"/>
</dbReference>
<protein>
    <submittedName>
        <fullName evidence="1">Uncharacterized protein</fullName>
    </submittedName>
</protein>
<reference evidence="1" key="1">
    <citation type="submission" date="2020-08" db="EMBL/GenBank/DDBJ databases">
        <title>Multicomponent nature underlies the extraordinary mechanical properties of spider dragline silk.</title>
        <authorList>
            <person name="Kono N."/>
            <person name="Nakamura H."/>
            <person name="Mori M."/>
            <person name="Yoshida Y."/>
            <person name="Ohtoshi R."/>
            <person name="Malay A.D."/>
            <person name="Moran D.A.P."/>
            <person name="Tomita M."/>
            <person name="Numata K."/>
            <person name="Arakawa K."/>
        </authorList>
    </citation>
    <scope>NUCLEOTIDE SEQUENCE</scope>
</reference>
<evidence type="ECO:0000313" key="1">
    <source>
        <dbReference type="EMBL" id="GFT60739.1"/>
    </source>
</evidence>
<gene>
    <name evidence="1" type="ORF">NPIL_52301</name>
</gene>